<dbReference type="InterPro" id="IPR024401">
    <property type="entry name" value="WYL_prot"/>
</dbReference>
<dbReference type="EMBL" id="OR769222">
    <property type="protein sequence ID" value="WQJ52897.1"/>
    <property type="molecule type" value="Genomic_DNA"/>
</dbReference>
<dbReference type="Proteomes" id="UP001349343">
    <property type="component" value="Segment"/>
</dbReference>
<keyword evidence="2" id="KW-1185">Reference proteome</keyword>
<dbReference type="Pfam" id="PF10902">
    <property type="entry name" value="WYL_2"/>
    <property type="match status" value="1"/>
</dbReference>
<evidence type="ECO:0000313" key="1">
    <source>
        <dbReference type="EMBL" id="WQJ52897.1"/>
    </source>
</evidence>
<reference evidence="1 2" key="1">
    <citation type="submission" date="2023-11" db="EMBL/GenBank/DDBJ databases">
        <authorList>
            <person name="Cook R."/>
            <person name="Crisci M."/>
            <person name="Pye H."/>
            <person name="Adriaenssens E."/>
            <person name="Santini J."/>
        </authorList>
    </citation>
    <scope>NUCLEOTIDE SEQUENCE [LARGE SCALE GENOMIC DNA]</scope>
    <source>
        <strain evidence="1">Lak_Megaphage_RVC_JS4_GC31</strain>
    </source>
</reference>
<accession>A0ABZ0Z130</accession>
<evidence type="ECO:0000313" key="2">
    <source>
        <dbReference type="Proteomes" id="UP001349343"/>
    </source>
</evidence>
<name>A0ABZ0Z130_9CAUD</name>
<proteinExistence type="predicted"/>
<protein>
    <submittedName>
        <fullName evidence="1">Uncharacterized protein</fullName>
    </submittedName>
</protein>
<sequence length="143" mass="15865">MKTTVNSTATIKNIAPAQVFPVANKIRKVQGCTMKEAYAIAKEQLLAEAANVMENPANVVPAANMELHTQLVEKMTAGNVKFTFRNAKGKEITTTGTLIKDRIPTNRIVNGRKTAKDENTQVFYDVRHGVYRSYKKDQIVAII</sequence>
<organism evidence="1 2">
    <name type="scientific">phage Lak_Megaphage_RVC_JS4_GC31</name>
    <dbReference type="NCBI Taxonomy" id="3109228"/>
    <lineage>
        <taxon>Viruses</taxon>
        <taxon>Duplodnaviria</taxon>
        <taxon>Heunggongvirae</taxon>
        <taxon>Uroviricota</taxon>
        <taxon>Caudoviricetes</taxon>
        <taxon>Caudoviricetes code 15 clade</taxon>
    </lineage>
</organism>